<dbReference type="Pfam" id="PF25917">
    <property type="entry name" value="BSH_RND"/>
    <property type="match status" value="1"/>
</dbReference>
<dbReference type="Proteomes" id="UP001062901">
    <property type="component" value="Unassembled WGS sequence"/>
</dbReference>
<dbReference type="PANTHER" id="PTHR30367:SF1">
    <property type="entry name" value="MULTIDRUG RESISTANCE PROTEIN MDTN"/>
    <property type="match status" value="1"/>
</dbReference>
<name>A0ABQ0NWI8_9PROT</name>
<dbReference type="Pfam" id="PF25876">
    <property type="entry name" value="HH_MFP_RND"/>
    <property type="match status" value="1"/>
</dbReference>
<reference evidence="6" key="1">
    <citation type="submission" date="2013-04" db="EMBL/GenBank/DDBJ databases">
        <title>The genome sequencing project of 58 acetic acid bacteria.</title>
        <authorList>
            <person name="Okamoto-Kainuma A."/>
            <person name="Ishikawa M."/>
            <person name="Umino S."/>
            <person name="Koizumi Y."/>
            <person name="Shiwa Y."/>
            <person name="Yoshikawa H."/>
            <person name="Matsutani M."/>
            <person name="Matsushita K."/>
        </authorList>
    </citation>
    <scope>NUCLEOTIDE SEQUENCE</scope>
    <source>
        <strain evidence="6">DSM 15669</strain>
    </source>
</reference>
<dbReference type="InterPro" id="IPR058634">
    <property type="entry name" value="AaeA-lik-b-barrel"/>
</dbReference>
<protein>
    <submittedName>
        <fullName evidence="6">Multidrug resistance protein MdtN</fullName>
    </submittedName>
</protein>
<accession>A0ABQ0NWI8</accession>
<gene>
    <name evidence="6" type="ORF">AA15669_0296</name>
</gene>
<dbReference type="EMBL" id="BAQD01000003">
    <property type="protein sequence ID" value="GBQ05087.1"/>
    <property type="molecule type" value="Genomic_DNA"/>
</dbReference>
<dbReference type="Gene3D" id="2.40.50.100">
    <property type="match status" value="1"/>
</dbReference>
<keyword evidence="2" id="KW-0812">Transmembrane</keyword>
<comment type="caution">
    <text evidence="6">The sequence shown here is derived from an EMBL/GenBank/DDBJ whole genome shotgun (WGS) entry which is preliminary data.</text>
</comment>
<dbReference type="InterPro" id="IPR050393">
    <property type="entry name" value="MFP_Efflux_Pump"/>
</dbReference>
<proteinExistence type="predicted"/>
<sequence>MERVHLSGKKPLGLIIAALCIAAALGAAFYVEYDSYHHPETDSGTLYADTVHVGALVGGRLKTLPIRINQFVHKGDLLYQIDPEPYEIALHQAEANLGLAQANLEEAERQLKVRVNNAASSLKRLHNAEDERDLLSRTVTRLKPLAEKHYISWQDYDQALTKLNGANDALSEARHADEASHTAIGDLKRSLASRDEAQAAVERAHYNIRQTTVRSPVNGYITSLDVKEGEVLAANQILFTIVSSDDWYAIANIREINLRPVKPGACATVYSMIDRQAPIKGRVESIGWGVKTDQMATQPQNLPYVERQMDWVHVSQRFPVRVHLDPSTAPDLLRMGATADVEILYGAACH</sequence>
<dbReference type="InterPro" id="IPR058624">
    <property type="entry name" value="MdtA-like_HH"/>
</dbReference>
<dbReference type="Pfam" id="PF25963">
    <property type="entry name" value="Beta-barrel_AAEA"/>
    <property type="match status" value="1"/>
</dbReference>
<feature type="domain" description="p-hydroxybenzoic acid efflux pump subunit AaeA-like beta-barrel" evidence="5">
    <location>
        <begin position="247"/>
        <end position="343"/>
    </location>
</feature>
<evidence type="ECO:0000313" key="7">
    <source>
        <dbReference type="Proteomes" id="UP001062901"/>
    </source>
</evidence>
<dbReference type="RefSeq" id="WP_018979839.1">
    <property type="nucleotide sequence ID" value="NZ_BAQD01000003.1"/>
</dbReference>
<comment type="subcellular location">
    <subcellularLocation>
        <location evidence="1">Membrane</location>
        <topology evidence="1">Single-pass membrane protein</topology>
    </subcellularLocation>
</comment>
<evidence type="ECO:0000256" key="1">
    <source>
        <dbReference type="ARBA" id="ARBA00004167"/>
    </source>
</evidence>
<organism evidence="6 7">
    <name type="scientific">Saccharibacter floricola DSM 15669</name>
    <dbReference type="NCBI Taxonomy" id="1123227"/>
    <lineage>
        <taxon>Bacteria</taxon>
        <taxon>Pseudomonadati</taxon>
        <taxon>Pseudomonadota</taxon>
        <taxon>Alphaproteobacteria</taxon>
        <taxon>Acetobacterales</taxon>
        <taxon>Acetobacteraceae</taxon>
        <taxon>Saccharibacter</taxon>
    </lineage>
</organism>
<dbReference type="Gene3D" id="2.40.30.170">
    <property type="match status" value="1"/>
</dbReference>
<dbReference type="InterPro" id="IPR058625">
    <property type="entry name" value="MdtA-like_BSH"/>
</dbReference>
<keyword evidence="7" id="KW-1185">Reference proteome</keyword>
<feature type="domain" description="Multidrug resistance protein MdtA-like barrel-sandwich hybrid" evidence="4">
    <location>
        <begin position="50"/>
        <end position="242"/>
    </location>
</feature>
<feature type="transmembrane region" description="Helical" evidence="2">
    <location>
        <begin position="12"/>
        <end position="31"/>
    </location>
</feature>
<evidence type="ECO:0000259" key="5">
    <source>
        <dbReference type="Pfam" id="PF25963"/>
    </source>
</evidence>
<dbReference type="NCBIfam" id="NF007785">
    <property type="entry name" value="PRK10476.1"/>
    <property type="match status" value="1"/>
</dbReference>
<keyword evidence="2" id="KW-0472">Membrane</keyword>
<evidence type="ECO:0000313" key="6">
    <source>
        <dbReference type="EMBL" id="GBQ05087.1"/>
    </source>
</evidence>
<evidence type="ECO:0000256" key="2">
    <source>
        <dbReference type="SAM" id="Phobius"/>
    </source>
</evidence>
<evidence type="ECO:0000259" key="4">
    <source>
        <dbReference type="Pfam" id="PF25917"/>
    </source>
</evidence>
<keyword evidence="2" id="KW-1133">Transmembrane helix</keyword>
<evidence type="ECO:0000259" key="3">
    <source>
        <dbReference type="Pfam" id="PF25876"/>
    </source>
</evidence>
<dbReference type="PANTHER" id="PTHR30367">
    <property type="entry name" value="P-HYDROXYBENZOIC ACID EFFLUX PUMP SUBUNIT AAEA-RELATED"/>
    <property type="match status" value="1"/>
</dbReference>
<dbReference type="SUPFAM" id="SSF111369">
    <property type="entry name" value="HlyD-like secretion proteins"/>
    <property type="match status" value="2"/>
</dbReference>
<feature type="domain" description="Multidrug resistance protein MdtA-like alpha-helical hairpin" evidence="3">
    <location>
        <begin position="126"/>
        <end position="211"/>
    </location>
</feature>